<sequence length="112" mass="12252">MMTHPRFAVNRGAAPLPPPLWSEILGPFATRLPFPTTCGCAVYRRRGVDLAVHYAAHETYTCALGRSDADLAVGTSEIVAVPRLMLASTLWWTHVDTVYARVRAAARKAVFA</sequence>
<name>A0ABM9M9M4_9MYCO</name>
<evidence type="ECO:0000313" key="2">
    <source>
        <dbReference type="Proteomes" id="UP001190466"/>
    </source>
</evidence>
<protein>
    <submittedName>
        <fullName evidence="1">Uncharacterized protein</fullName>
    </submittedName>
</protein>
<evidence type="ECO:0000313" key="1">
    <source>
        <dbReference type="EMBL" id="CAJ1579806.1"/>
    </source>
</evidence>
<accession>A0ABM9M9M4</accession>
<reference evidence="1 2" key="1">
    <citation type="submission" date="2023-08" db="EMBL/GenBank/DDBJ databases">
        <authorList>
            <person name="Folkvardsen B D."/>
            <person name="Norman A."/>
        </authorList>
    </citation>
    <scope>NUCLEOTIDE SEQUENCE [LARGE SCALE GENOMIC DNA]</scope>
    <source>
        <strain evidence="1 2">Mu0050</strain>
    </source>
</reference>
<dbReference type="EMBL" id="OY726395">
    <property type="protein sequence ID" value="CAJ1579806.1"/>
    <property type="molecule type" value="Genomic_DNA"/>
</dbReference>
<gene>
    <name evidence="1" type="ORF">MU0050_000697</name>
</gene>
<dbReference type="Proteomes" id="UP001190466">
    <property type="component" value="Chromosome"/>
</dbReference>
<keyword evidence="2" id="KW-1185">Reference proteome</keyword>
<dbReference type="RefSeq" id="WP_316514299.1">
    <property type="nucleotide sequence ID" value="NZ_OY726395.1"/>
</dbReference>
<proteinExistence type="predicted"/>
<organism evidence="1 2">
    <name type="scientific">[Mycobacterium] wendilense</name>
    <dbReference type="NCBI Taxonomy" id="3064284"/>
    <lineage>
        <taxon>Bacteria</taxon>
        <taxon>Bacillati</taxon>
        <taxon>Actinomycetota</taxon>
        <taxon>Actinomycetes</taxon>
        <taxon>Mycobacteriales</taxon>
        <taxon>Mycobacteriaceae</taxon>
        <taxon>Mycolicibacter</taxon>
    </lineage>
</organism>